<dbReference type="Proteomes" id="UP000051859">
    <property type="component" value="Unassembled WGS sequence"/>
</dbReference>
<organism evidence="4 5">
    <name type="scientific">Pediococcus stilesii</name>
    <dbReference type="NCBI Taxonomy" id="331679"/>
    <lineage>
        <taxon>Bacteria</taxon>
        <taxon>Bacillati</taxon>
        <taxon>Bacillota</taxon>
        <taxon>Bacilli</taxon>
        <taxon>Lactobacillales</taxon>
        <taxon>Lactobacillaceae</taxon>
        <taxon>Pediococcus</taxon>
    </lineage>
</organism>
<evidence type="ECO:0000313" key="4">
    <source>
        <dbReference type="EMBL" id="KRN94995.1"/>
    </source>
</evidence>
<protein>
    <recommendedName>
        <fullName evidence="3">DUF4767 domain-containing protein</fullName>
    </recommendedName>
</protein>
<dbReference type="AlphaFoldDB" id="A0A0R2KZW0"/>
<keyword evidence="2" id="KW-0472">Membrane</keyword>
<name>A0A0R2KZW0_9LACO</name>
<dbReference type="EMBL" id="JQBX01000002">
    <property type="protein sequence ID" value="KRN94995.1"/>
    <property type="molecule type" value="Genomic_DNA"/>
</dbReference>
<accession>A0A0R2KZW0</accession>
<keyword evidence="2" id="KW-1133">Transmembrane helix</keyword>
<feature type="compositionally biased region" description="Low complexity" evidence="1">
    <location>
        <begin position="55"/>
        <end position="66"/>
    </location>
</feature>
<feature type="region of interest" description="Disordered" evidence="1">
    <location>
        <begin position="49"/>
        <end position="84"/>
    </location>
</feature>
<dbReference type="Pfam" id="PF15983">
    <property type="entry name" value="DUF4767"/>
    <property type="match status" value="1"/>
</dbReference>
<proteinExistence type="predicted"/>
<evidence type="ECO:0000259" key="3">
    <source>
        <dbReference type="Pfam" id="PF15983"/>
    </source>
</evidence>
<feature type="domain" description="DUF4767" evidence="3">
    <location>
        <begin position="82"/>
        <end position="206"/>
    </location>
</feature>
<dbReference type="PATRIC" id="fig|331679.3.peg.791"/>
<dbReference type="STRING" id="331679.IV81_GL000784"/>
<keyword evidence="2" id="KW-0812">Transmembrane</keyword>
<evidence type="ECO:0000256" key="2">
    <source>
        <dbReference type="SAM" id="Phobius"/>
    </source>
</evidence>
<sequence length="212" mass="23483">MIIMKHMKKPEKRSIGSINSIVWIVLALLVIFGGYKFFYPNHVTNTESVADKQSSSKITKTEGSSSESKKASTSEKSTNKNKIWTNKQDSELATAISSWEQTMGQSYQGTNKSKSVSFGGVNFPSFISEGPIYVNQQEVSMKWTTSKKDDSDYKVVAAYAGSMYLYLFTFHNNAPEVLVTSQSASDGMNFKVTENAQLVSSFEKIAAENSNI</sequence>
<comment type="caution">
    <text evidence="4">The sequence shown here is derived from an EMBL/GenBank/DDBJ whole genome shotgun (WGS) entry which is preliminary data.</text>
</comment>
<dbReference type="InterPro" id="IPR031927">
    <property type="entry name" value="DUF4767"/>
</dbReference>
<reference evidence="4 5" key="1">
    <citation type="journal article" date="2015" name="Genome Announc.">
        <title>Expanding the biotechnology potential of lactobacilli through comparative genomics of 213 strains and associated genera.</title>
        <authorList>
            <person name="Sun Z."/>
            <person name="Harris H.M."/>
            <person name="McCann A."/>
            <person name="Guo C."/>
            <person name="Argimon S."/>
            <person name="Zhang W."/>
            <person name="Yang X."/>
            <person name="Jeffery I.B."/>
            <person name="Cooney J.C."/>
            <person name="Kagawa T.F."/>
            <person name="Liu W."/>
            <person name="Song Y."/>
            <person name="Salvetti E."/>
            <person name="Wrobel A."/>
            <person name="Rasinkangas P."/>
            <person name="Parkhill J."/>
            <person name="Rea M.C."/>
            <person name="O'Sullivan O."/>
            <person name="Ritari J."/>
            <person name="Douillard F.P."/>
            <person name="Paul Ross R."/>
            <person name="Yang R."/>
            <person name="Briner A.E."/>
            <person name="Felis G.E."/>
            <person name="de Vos W.M."/>
            <person name="Barrangou R."/>
            <person name="Klaenhammer T.R."/>
            <person name="Caufield P.W."/>
            <person name="Cui Y."/>
            <person name="Zhang H."/>
            <person name="O'Toole P.W."/>
        </authorList>
    </citation>
    <scope>NUCLEOTIDE SEQUENCE [LARGE SCALE GENOMIC DNA]</scope>
    <source>
        <strain evidence="4 5">DSM 18001</strain>
    </source>
</reference>
<feature type="transmembrane region" description="Helical" evidence="2">
    <location>
        <begin position="21"/>
        <end position="39"/>
    </location>
</feature>
<evidence type="ECO:0000256" key="1">
    <source>
        <dbReference type="SAM" id="MobiDB-lite"/>
    </source>
</evidence>
<gene>
    <name evidence="4" type="ORF">IV81_GL000784</name>
</gene>
<keyword evidence="5" id="KW-1185">Reference proteome</keyword>
<evidence type="ECO:0000313" key="5">
    <source>
        <dbReference type="Proteomes" id="UP000051859"/>
    </source>
</evidence>